<feature type="compositionally biased region" description="Low complexity" evidence="1">
    <location>
        <begin position="99"/>
        <end position="110"/>
    </location>
</feature>
<reference evidence="2" key="1">
    <citation type="journal article" date="2019" name="G3 (Bethesda)">
        <title>Genome Assemblies of Two Rare Opportunistic Yeast Pathogens: Diutina rugosa (syn. Candida rugosa) and Trichomonascus ciferrii (syn. Candida ciferrii).</title>
        <authorList>
            <person name="Mixao V."/>
            <person name="Saus E."/>
            <person name="Hansen A.P."/>
            <person name="Lass-Florl C."/>
            <person name="Gabaldon T."/>
        </authorList>
    </citation>
    <scope>NUCLEOTIDE SEQUENCE</scope>
    <source>
        <strain evidence="2">CBS 4856</strain>
    </source>
</reference>
<dbReference type="VEuPathDB" id="FungiDB:TRICI_001815"/>
<protein>
    <recommendedName>
        <fullName evidence="4">Rgp1-domain-containing protein</fullName>
    </recommendedName>
</protein>
<dbReference type="InterPro" id="IPR014848">
    <property type="entry name" value="Rgp1"/>
</dbReference>
<dbReference type="Pfam" id="PF08737">
    <property type="entry name" value="Rgp1"/>
    <property type="match status" value="1"/>
</dbReference>
<evidence type="ECO:0000256" key="1">
    <source>
        <dbReference type="SAM" id="MobiDB-lite"/>
    </source>
</evidence>
<dbReference type="OrthoDB" id="1918at2759"/>
<name>A0A642V7D3_9ASCO</name>
<dbReference type="AlphaFoldDB" id="A0A642V7D3"/>
<evidence type="ECO:0000313" key="2">
    <source>
        <dbReference type="EMBL" id="KAA8916000.1"/>
    </source>
</evidence>
<evidence type="ECO:0000313" key="3">
    <source>
        <dbReference type="Proteomes" id="UP000761534"/>
    </source>
</evidence>
<feature type="compositionally biased region" description="Polar residues" evidence="1">
    <location>
        <begin position="87"/>
        <end position="98"/>
    </location>
</feature>
<dbReference type="PANTHER" id="PTHR12507">
    <property type="entry name" value="REDUCED GROWTH PHENOTYPE 1 RGP1, YEAST -RELATED"/>
    <property type="match status" value="1"/>
</dbReference>
<feature type="compositionally biased region" description="Polar residues" evidence="1">
    <location>
        <begin position="120"/>
        <end position="137"/>
    </location>
</feature>
<keyword evidence="3" id="KW-1185">Reference proteome</keyword>
<feature type="region of interest" description="Disordered" evidence="1">
    <location>
        <begin position="40"/>
        <end position="142"/>
    </location>
</feature>
<sequence length="606" mass="66776">MRGQRSNVRVEVAFEDAVVFAGESLSAVITFRNVAGGLSHSVGGPNHHHHHRHHHHRKHSLISLDEVSAPEESGYRQSEDGSPGLLSVNNSPAATNGLNRSMSMNRGSSRFGPGRREGHATSNSTSETYNSRNSMSLSRPDPNSEGMIMGFVQLQGYFELEDSIVDAEAFDHVKRHGVVLGQRGLDYGSGMRNGFFKGLTSGLGNFLGNNSSSGSFAAEHQNTEAIPIFSTPQSLLFVDLKLAPGECRSFGYHIKLPKGLPPSCRGKAVRIHYNLAIGTQKLDVRGRPEPKIVLAPFRLFPHVDNIGTEPVHNLEEPIVQKADEAQITPLSDRKHSMKSLFAHTKSSQQESKKPISHSSNEDLRAYIDSLLSTSSHQAYSGSLTGRRTSSIPTTSSDDRANFSCRDNIEFFVRYQHLDAEKPFKSNFEIGRGGHRIASASLCKPVFRVGEDIVLLLDFSDAVLSCYHVTASLETTEQVSPDVAKRSEQETQMATRRIFSQLAQATFSNSKTHFDFTIPSTATPEFTTSDISLSWSIKLDFITSPQQQVSKSILKSIHADDNGDLKTPLRVLECETFSARIPLHVYPTNHDIGALLDPAHLVRKWPL</sequence>
<dbReference type="EMBL" id="SWFS01000128">
    <property type="protein sequence ID" value="KAA8916000.1"/>
    <property type="molecule type" value="Genomic_DNA"/>
</dbReference>
<feature type="compositionally biased region" description="Basic residues" evidence="1">
    <location>
        <begin position="46"/>
        <end position="60"/>
    </location>
</feature>
<accession>A0A642V7D3</accession>
<comment type="caution">
    <text evidence="2">The sequence shown here is derived from an EMBL/GenBank/DDBJ whole genome shotgun (WGS) entry which is preliminary data.</text>
</comment>
<organism evidence="2 3">
    <name type="scientific">Trichomonascus ciferrii</name>
    <dbReference type="NCBI Taxonomy" id="44093"/>
    <lineage>
        <taxon>Eukaryota</taxon>
        <taxon>Fungi</taxon>
        <taxon>Dikarya</taxon>
        <taxon>Ascomycota</taxon>
        <taxon>Saccharomycotina</taxon>
        <taxon>Dipodascomycetes</taxon>
        <taxon>Dipodascales</taxon>
        <taxon>Trichomonascaceae</taxon>
        <taxon>Trichomonascus</taxon>
        <taxon>Trichomonascus ciferrii complex</taxon>
    </lineage>
</organism>
<dbReference type="Proteomes" id="UP000761534">
    <property type="component" value="Unassembled WGS sequence"/>
</dbReference>
<evidence type="ECO:0008006" key="4">
    <source>
        <dbReference type="Google" id="ProtNLM"/>
    </source>
</evidence>
<gene>
    <name evidence="2" type="ORF">TRICI_001815</name>
</gene>
<proteinExistence type="predicted"/>